<evidence type="ECO:0000256" key="5">
    <source>
        <dbReference type="ARBA" id="ARBA00022496"/>
    </source>
</evidence>
<dbReference type="GO" id="GO:0006826">
    <property type="term" value="P:iron ion transport"/>
    <property type="evidence" value="ECO:0007669"/>
    <property type="project" value="UniProtKB-KW"/>
</dbReference>
<name>A0A3P5XRE2_9RHOB</name>
<dbReference type="Gene3D" id="3.40.50.300">
    <property type="entry name" value="P-loop containing nucleotide triphosphate hydrolases"/>
    <property type="match status" value="1"/>
</dbReference>
<dbReference type="SMART" id="SM00382">
    <property type="entry name" value="AAA"/>
    <property type="match status" value="1"/>
</dbReference>
<evidence type="ECO:0000256" key="3">
    <source>
        <dbReference type="ARBA" id="ARBA00022448"/>
    </source>
</evidence>
<evidence type="ECO:0000259" key="11">
    <source>
        <dbReference type="PROSITE" id="PS50893"/>
    </source>
</evidence>
<dbReference type="InterPro" id="IPR027417">
    <property type="entry name" value="P-loop_NTPase"/>
</dbReference>
<dbReference type="OrthoDB" id="9805601at2"/>
<evidence type="ECO:0000256" key="1">
    <source>
        <dbReference type="ARBA" id="ARBA00004202"/>
    </source>
</evidence>
<keyword evidence="3" id="KW-0813">Transport</keyword>
<evidence type="ECO:0000313" key="13">
    <source>
        <dbReference type="Proteomes" id="UP000277498"/>
    </source>
</evidence>
<keyword evidence="5" id="KW-0410">Iron transport</keyword>
<keyword evidence="10" id="KW-0472">Membrane</keyword>
<keyword evidence="4" id="KW-1003">Cell membrane</keyword>
<dbReference type="AlphaFoldDB" id="A0A3P5XRE2"/>
<dbReference type="PANTHER" id="PTHR42771">
    <property type="entry name" value="IRON(3+)-HYDROXAMATE IMPORT ATP-BINDING PROTEIN FHUC"/>
    <property type="match status" value="1"/>
</dbReference>
<dbReference type="PROSITE" id="PS00211">
    <property type="entry name" value="ABC_TRANSPORTER_1"/>
    <property type="match status" value="1"/>
</dbReference>
<dbReference type="InterPro" id="IPR051535">
    <property type="entry name" value="Siderophore_ABC-ATPase"/>
</dbReference>
<evidence type="ECO:0000256" key="10">
    <source>
        <dbReference type="ARBA" id="ARBA00023136"/>
    </source>
</evidence>
<evidence type="ECO:0000256" key="2">
    <source>
        <dbReference type="ARBA" id="ARBA00005417"/>
    </source>
</evidence>
<keyword evidence="13" id="KW-1185">Reference proteome</keyword>
<dbReference type="GO" id="GO:0016887">
    <property type="term" value="F:ATP hydrolysis activity"/>
    <property type="evidence" value="ECO:0007669"/>
    <property type="project" value="InterPro"/>
</dbReference>
<dbReference type="InterPro" id="IPR017871">
    <property type="entry name" value="ABC_transporter-like_CS"/>
</dbReference>
<dbReference type="Proteomes" id="UP000277498">
    <property type="component" value="Unassembled WGS sequence"/>
</dbReference>
<evidence type="ECO:0000256" key="8">
    <source>
        <dbReference type="ARBA" id="ARBA00023004"/>
    </source>
</evidence>
<keyword evidence="8" id="KW-0408">Iron</keyword>
<comment type="subcellular location">
    <subcellularLocation>
        <location evidence="1">Cell membrane</location>
        <topology evidence="1">Peripheral membrane protein</topology>
    </subcellularLocation>
</comment>
<evidence type="ECO:0000256" key="9">
    <source>
        <dbReference type="ARBA" id="ARBA00023065"/>
    </source>
</evidence>
<keyword evidence="7 12" id="KW-0067">ATP-binding</keyword>
<dbReference type="GO" id="GO:0005524">
    <property type="term" value="F:ATP binding"/>
    <property type="evidence" value="ECO:0007669"/>
    <property type="project" value="UniProtKB-KW"/>
</dbReference>
<dbReference type="EMBL" id="UXAW01000118">
    <property type="protein sequence ID" value="VDC33461.1"/>
    <property type="molecule type" value="Genomic_DNA"/>
</dbReference>
<keyword evidence="6" id="KW-0547">Nucleotide-binding</keyword>
<dbReference type="Pfam" id="PF00005">
    <property type="entry name" value="ABC_tran"/>
    <property type="match status" value="1"/>
</dbReference>
<dbReference type="PROSITE" id="PS50893">
    <property type="entry name" value="ABC_TRANSPORTER_2"/>
    <property type="match status" value="1"/>
</dbReference>
<dbReference type="SUPFAM" id="SSF52540">
    <property type="entry name" value="P-loop containing nucleoside triphosphate hydrolases"/>
    <property type="match status" value="1"/>
</dbReference>
<gene>
    <name evidence="12" type="primary">yusV</name>
    <name evidence="12" type="ORF">XINFAN_03853</name>
</gene>
<dbReference type="RefSeq" id="WP_124088532.1">
    <property type="nucleotide sequence ID" value="NZ_UXAW01000118.1"/>
</dbReference>
<dbReference type="FunFam" id="3.40.50.300:FF:000134">
    <property type="entry name" value="Iron-enterobactin ABC transporter ATP-binding protein"/>
    <property type="match status" value="1"/>
</dbReference>
<comment type="similarity">
    <text evidence="2">Belongs to the ABC transporter superfamily.</text>
</comment>
<reference evidence="12 13" key="1">
    <citation type="submission" date="2018-11" db="EMBL/GenBank/DDBJ databases">
        <authorList>
            <person name="Criscuolo A."/>
        </authorList>
    </citation>
    <scope>NUCLEOTIDE SEQUENCE [LARGE SCALE GENOMIC DNA]</scope>
    <source>
        <strain evidence="12">ACIP111625</strain>
    </source>
</reference>
<proteinExistence type="inferred from homology"/>
<keyword evidence="9" id="KW-0406">Ion transport</keyword>
<dbReference type="PANTHER" id="PTHR42771:SF3">
    <property type="entry name" value="PETROBACTIN IMPORT ATP-BINDING PROTEIN YCLP"/>
    <property type="match status" value="1"/>
</dbReference>
<organism evidence="12 13">
    <name type="scientific">Pseudogemmobacter humi</name>
    <dbReference type="NCBI Taxonomy" id="2483812"/>
    <lineage>
        <taxon>Bacteria</taxon>
        <taxon>Pseudomonadati</taxon>
        <taxon>Pseudomonadota</taxon>
        <taxon>Alphaproteobacteria</taxon>
        <taxon>Rhodobacterales</taxon>
        <taxon>Paracoccaceae</taxon>
        <taxon>Pseudogemmobacter</taxon>
    </lineage>
</organism>
<dbReference type="CDD" id="cd03214">
    <property type="entry name" value="ABC_Iron-Siderophores_B12_Hemin"/>
    <property type="match status" value="1"/>
</dbReference>
<dbReference type="InterPro" id="IPR003439">
    <property type="entry name" value="ABC_transporter-like_ATP-bd"/>
</dbReference>
<evidence type="ECO:0000256" key="4">
    <source>
        <dbReference type="ARBA" id="ARBA00022475"/>
    </source>
</evidence>
<dbReference type="InterPro" id="IPR003593">
    <property type="entry name" value="AAA+_ATPase"/>
</dbReference>
<feature type="domain" description="ABC transporter" evidence="11">
    <location>
        <begin position="2"/>
        <end position="236"/>
    </location>
</feature>
<accession>A0A3P5XRE2</accession>
<protein>
    <submittedName>
        <fullName evidence="12">Putative siderophore transport system ATP-binding protein YusV</fullName>
    </submittedName>
</protein>
<sequence>MIETRNLRKSYGPALVLDDVSLVLPRGGITTIIGANGAGKSTLLSVIARLVQPDGGSVTVDGTEVFHAAGPELAKKLAVLRQENHLTARLTVRELVGFGRWPHNRGRPTDEDRRAVDHALDYLDLTGLAGRFLDQLSGGQRQRAFVAMVLAQETDYLLLDEPLNNLDMKNARAMMRILREAAHDLGKTVVVVLHDINFASAHSDRIVAMRAGRVLCTGTPGEIVTPERLHQIYDMEIEVREIGGRRFAFWYG</sequence>
<evidence type="ECO:0000256" key="6">
    <source>
        <dbReference type="ARBA" id="ARBA00022741"/>
    </source>
</evidence>
<evidence type="ECO:0000313" key="12">
    <source>
        <dbReference type="EMBL" id="VDC33461.1"/>
    </source>
</evidence>
<evidence type="ECO:0000256" key="7">
    <source>
        <dbReference type="ARBA" id="ARBA00022840"/>
    </source>
</evidence>
<dbReference type="GO" id="GO:0005886">
    <property type="term" value="C:plasma membrane"/>
    <property type="evidence" value="ECO:0007669"/>
    <property type="project" value="UniProtKB-SubCell"/>
</dbReference>